<dbReference type="Pfam" id="PF00089">
    <property type="entry name" value="Trypsin"/>
    <property type="match status" value="1"/>
</dbReference>
<dbReference type="PROSITE" id="PS00134">
    <property type="entry name" value="TRYPSIN_HIS"/>
    <property type="match status" value="1"/>
</dbReference>
<sequence length="299" mass="31302">MASQTLLGVLTVAMMGACLPSSASAPQRLAPFVIEPRVNGSLPFVIEPRVNFDDTCRCGQKAASRIVGGVTTGVNEWPWQAALMYGSQQFCGGSLINDRYVLTAAHCTEVSKGVGGKQLSELSTSSETSVVSRSVSQIIEHPDYQPGNEINDIALIKLSSPVQVSDTVLPVCMPPPNPTYAGKTATATGWGTTSSGGSSSDTLREVLSNTACQSNSYGSAIKDTMLCAGSTGKDSCQGDSGGPLVFKDGGGNYDQIGVVSWGYGCGARGYPGVYTRVNSYLDWIRTNTADGVYCKGMVF</sequence>
<dbReference type="GO" id="GO:0004252">
    <property type="term" value="F:serine-type endopeptidase activity"/>
    <property type="evidence" value="ECO:0007669"/>
    <property type="project" value="InterPro"/>
</dbReference>
<evidence type="ECO:0000313" key="8">
    <source>
        <dbReference type="EMBL" id="ROT72917.1"/>
    </source>
</evidence>
<dbReference type="InterPro" id="IPR018114">
    <property type="entry name" value="TRYPSIN_HIS"/>
</dbReference>
<evidence type="ECO:0000256" key="2">
    <source>
        <dbReference type="ARBA" id="ARBA00022801"/>
    </source>
</evidence>
<dbReference type="EMBL" id="QCYY01002090">
    <property type="protein sequence ID" value="ROT72917.1"/>
    <property type="molecule type" value="Genomic_DNA"/>
</dbReference>
<keyword evidence="8" id="KW-0812">Transmembrane</keyword>
<evidence type="ECO:0000256" key="1">
    <source>
        <dbReference type="ARBA" id="ARBA00022670"/>
    </source>
</evidence>
<dbReference type="AlphaFoldDB" id="A0A3R7SSD5"/>
<name>A0A3R7SSD5_PENVA</name>
<dbReference type="PROSITE" id="PS00135">
    <property type="entry name" value="TRYPSIN_SER"/>
    <property type="match status" value="1"/>
</dbReference>
<evidence type="ECO:0000259" key="7">
    <source>
        <dbReference type="PROSITE" id="PS50240"/>
    </source>
</evidence>
<dbReference type="PRINTS" id="PR00722">
    <property type="entry name" value="CHYMOTRYPSIN"/>
</dbReference>
<keyword evidence="3 5" id="KW-0720">Serine protease</keyword>
<dbReference type="GO" id="GO:0006508">
    <property type="term" value="P:proteolysis"/>
    <property type="evidence" value="ECO:0007669"/>
    <property type="project" value="UniProtKB-KW"/>
</dbReference>
<evidence type="ECO:0000256" key="3">
    <source>
        <dbReference type="ARBA" id="ARBA00022825"/>
    </source>
</evidence>
<dbReference type="SMART" id="SM00020">
    <property type="entry name" value="Tryp_SPc"/>
    <property type="match status" value="1"/>
</dbReference>
<dbReference type="CDD" id="cd00190">
    <property type="entry name" value="Tryp_SPc"/>
    <property type="match status" value="1"/>
</dbReference>
<feature type="domain" description="Peptidase S1" evidence="7">
    <location>
        <begin position="66"/>
        <end position="289"/>
    </location>
</feature>
<dbReference type="FunFam" id="2.40.10.10:FF:000006">
    <property type="entry name" value="Serine proteinase stubble"/>
    <property type="match status" value="1"/>
</dbReference>
<keyword evidence="9" id="KW-1185">Reference proteome</keyword>
<dbReference type="InterPro" id="IPR043504">
    <property type="entry name" value="Peptidase_S1_PA_chymotrypsin"/>
</dbReference>
<protein>
    <submittedName>
        <fullName evidence="8">Transmembrane protease serine 11B-like protein</fullName>
    </submittedName>
</protein>
<keyword evidence="8" id="KW-0472">Membrane</keyword>
<keyword evidence="2 5" id="KW-0378">Hydrolase</keyword>
<keyword evidence="4" id="KW-1015">Disulfide bond</keyword>
<keyword evidence="6" id="KW-0732">Signal</keyword>
<reference evidence="8 9" key="1">
    <citation type="submission" date="2018-04" db="EMBL/GenBank/DDBJ databases">
        <authorList>
            <person name="Zhang X."/>
            <person name="Yuan J."/>
            <person name="Li F."/>
            <person name="Xiang J."/>
        </authorList>
    </citation>
    <scope>NUCLEOTIDE SEQUENCE [LARGE SCALE GENOMIC DNA]</scope>
    <source>
        <tissue evidence="8">Muscle</tissue>
    </source>
</reference>
<comment type="caution">
    <text evidence="8">The sequence shown here is derived from an EMBL/GenBank/DDBJ whole genome shotgun (WGS) entry which is preliminary data.</text>
</comment>
<dbReference type="PANTHER" id="PTHR24252:SF7">
    <property type="entry name" value="HYALIN"/>
    <property type="match status" value="1"/>
</dbReference>
<feature type="signal peptide" evidence="6">
    <location>
        <begin position="1"/>
        <end position="24"/>
    </location>
</feature>
<reference evidence="8 9" key="2">
    <citation type="submission" date="2019-01" db="EMBL/GenBank/DDBJ databases">
        <title>The decoding of complex shrimp genome reveals the adaptation for benthos swimmer, frequently molting mechanism and breeding impact on genome.</title>
        <authorList>
            <person name="Sun Y."/>
            <person name="Gao Y."/>
            <person name="Yu Y."/>
        </authorList>
    </citation>
    <scope>NUCLEOTIDE SEQUENCE [LARGE SCALE GENOMIC DNA]</scope>
    <source>
        <tissue evidence="8">Muscle</tissue>
    </source>
</reference>
<evidence type="ECO:0000313" key="9">
    <source>
        <dbReference type="Proteomes" id="UP000283509"/>
    </source>
</evidence>
<proteinExistence type="predicted"/>
<dbReference type="InterPro" id="IPR009003">
    <property type="entry name" value="Peptidase_S1_PA"/>
</dbReference>
<dbReference type="SUPFAM" id="SSF50494">
    <property type="entry name" value="Trypsin-like serine proteases"/>
    <property type="match status" value="1"/>
</dbReference>
<dbReference type="OrthoDB" id="6368789at2759"/>
<dbReference type="InterPro" id="IPR001314">
    <property type="entry name" value="Peptidase_S1A"/>
</dbReference>
<dbReference type="InterPro" id="IPR001254">
    <property type="entry name" value="Trypsin_dom"/>
</dbReference>
<evidence type="ECO:0000256" key="4">
    <source>
        <dbReference type="ARBA" id="ARBA00023157"/>
    </source>
</evidence>
<evidence type="ECO:0000256" key="5">
    <source>
        <dbReference type="RuleBase" id="RU363034"/>
    </source>
</evidence>
<evidence type="ECO:0000256" key="6">
    <source>
        <dbReference type="SAM" id="SignalP"/>
    </source>
</evidence>
<dbReference type="Gene3D" id="2.40.10.10">
    <property type="entry name" value="Trypsin-like serine proteases"/>
    <property type="match status" value="1"/>
</dbReference>
<dbReference type="Proteomes" id="UP000283509">
    <property type="component" value="Unassembled WGS sequence"/>
</dbReference>
<keyword evidence="1 5" id="KW-0645">Protease</keyword>
<dbReference type="PROSITE" id="PS50240">
    <property type="entry name" value="TRYPSIN_DOM"/>
    <property type="match status" value="1"/>
</dbReference>
<feature type="chain" id="PRO_5018710429" evidence="6">
    <location>
        <begin position="25"/>
        <end position="299"/>
    </location>
</feature>
<dbReference type="InterPro" id="IPR033116">
    <property type="entry name" value="TRYPSIN_SER"/>
</dbReference>
<accession>A0A3R7SSD5</accession>
<dbReference type="PANTHER" id="PTHR24252">
    <property type="entry name" value="ACROSIN-RELATED"/>
    <property type="match status" value="1"/>
</dbReference>
<gene>
    <name evidence="8" type="ORF">C7M84_008686</name>
</gene>
<organism evidence="8 9">
    <name type="scientific">Penaeus vannamei</name>
    <name type="common">Whiteleg shrimp</name>
    <name type="synonym">Litopenaeus vannamei</name>
    <dbReference type="NCBI Taxonomy" id="6689"/>
    <lineage>
        <taxon>Eukaryota</taxon>
        <taxon>Metazoa</taxon>
        <taxon>Ecdysozoa</taxon>
        <taxon>Arthropoda</taxon>
        <taxon>Crustacea</taxon>
        <taxon>Multicrustacea</taxon>
        <taxon>Malacostraca</taxon>
        <taxon>Eumalacostraca</taxon>
        <taxon>Eucarida</taxon>
        <taxon>Decapoda</taxon>
        <taxon>Dendrobranchiata</taxon>
        <taxon>Penaeoidea</taxon>
        <taxon>Penaeidae</taxon>
        <taxon>Penaeus</taxon>
    </lineage>
</organism>